<dbReference type="InterPro" id="IPR011009">
    <property type="entry name" value="Kinase-like_dom_sf"/>
</dbReference>
<name>A0ABS8SEZ0_DATST</name>
<organism evidence="2 3">
    <name type="scientific">Datura stramonium</name>
    <name type="common">Jimsonweed</name>
    <name type="synonym">Common thornapple</name>
    <dbReference type="NCBI Taxonomy" id="4076"/>
    <lineage>
        <taxon>Eukaryota</taxon>
        <taxon>Viridiplantae</taxon>
        <taxon>Streptophyta</taxon>
        <taxon>Embryophyta</taxon>
        <taxon>Tracheophyta</taxon>
        <taxon>Spermatophyta</taxon>
        <taxon>Magnoliopsida</taxon>
        <taxon>eudicotyledons</taxon>
        <taxon>Gunneridae</taxon>
        <taxon>Pentapetalae</taxon>
        <taxon>asterids</taxon>
        <taxon>lamiids</taxon>
        <taxon>Solanales</taxon>
        <taxon>Solanaceae</taxon>
        <taxon>Solanoideae</taxon>
        <taxon>Datureae</taxon>
        <taxon>Datura</taxon>
    </lineage>
</organism>
<evidence type="ECO:0000256" key="1">
    <source>
        <dbReference type="PROSITE-ProRule" id="PRU10141"/>
    </source>
</evidence>
<dbReference type="InterPro" id="IPR017441">
    <property type="entry name" value="Protein_kinase_ATP_BS"/>
</dbReference>
<dbReference type="EMBL" id="JACEIK010000455">
    <property type="protein sequence ID" value="MCD7457413.1"/>
    <property type="molecule type" value="Genomic_DNA"/>
</dbReference>
<reference evidence="2 3" key="1">
    <citation type="journal article" date="2021" name="BMC Genomics">
        <title>Datura genome reveals duplications of psychoactive alkaloid biosynthetic genes and high mutation rate following tissue culture.</title>
        <authorList>
            <person name="Rajewski A."/>
            <person name="Carter-House D."/>
            <person name="Stajich J."/>
            <person name="Litt A."/>
        </authorList>
    </citation>
    <scope>NUCLEOTIDE SEQUENCE [LARGE SCALE GENOMIC DNA]</scope>
    <source>
        <strain evidence="2">AR-01</strain>
    </source>
</reference>
<evidence type="ECO:0000313" key="2">
    <source>
        <dbReference type="EMBL" id="MCD7457413.1"/>
    </source>
</evidence>
<dbReference type="Proteomes" id="UP000823775">
    <property type="component" value="Unassembled WGS sequence"/>
</dbReference>
<dbReference type="SUPFAM" id="SSF56112">
    <property type="entry name" value="Protein kinase-like (PK-like)"/>
    <property type="match status" value="1"/>
</dbReference>
<evidence type="ECO:0008006" key="4">
    <source>
        <dbReference type="Google" id="ProtNLM"/>
    </source>
</evidence>
<sequence length="142" mass="15981">MFVMMHSVHEVAEMGCCGCFGFSFARKSDKVGRPNRGYGKSWSREPLLQQEVEEGEVDGFDSGDIIDTERSLSRKHTKLCAQRIDGSKMDYEYARRYKIGAGSYGKVVLYKSCTDGKYYAIKAFHKSHLLKLRVAPGGNCYG</sequence>
<comment type="caution">
    <text evidence="2">The sequence shown here is derived from an EMBL/GenBank/DDBJ whole genome shotgun (WGS) entry which is preliminary data.</text>
</comment>
<gene>
    <name evidence="2" type="ORF">HAX54_035036</name>
</gene>
<feature type="binding site" evidence="1">
    <location>
        <position position="122"/>
    </location>
    <ligand>
        <name>ATP</name>
        <dbReference type="ChEBI" id="CHEBI:30616"/>
    </ligand>
</feature>
<keyword evidence="1" id="KW-0067">ATP-binding</keyword>
<dbReference type="PROSITE" id="PS00107">
    <property type="entry name" value="PROTEIN_KINASE_ATP"/>
    <property type="match status" value="1"/>
</dbReference>
<accession>A0ABS8SEZ0</accession>
<protein>
    <recommendedName>
        <fullName evidence="4">Protein kinase domain-containing protein</fullName>
    </recommendedName>
</protein>
<keyword evidence="1" id="KW-0547">Nucleotide-binding</keyword>
<proteinExistence type="predicted"/>
<keyword evidence="3" id="KW-1185">Reference proteome</keyword>
<dbReference type="Gene3D" id="3.30.200.20">
    <property type="entry name" value="Phosphorylase Kinase, domain 1"/>
    <property type="match status" value="1"/>
</dbReference>
<evidence type="ECO:0000313" key="3">
    <source>
        <dbReference type="Proteomes" id="UP000823775"/>
    </source>
</evidence>